<sequence length="90" mass="9407">MARPLVGVTNYSKGPYRGGCTRPRSLARVVARGQATRGSRPRQGLLPTGQAALIGVTPAELSPSGTMPTYKGDRLRAVAVAHRQGQPSPA</sequence>
<feature type="region of interest" description="Disordered" evidence="1">
    <location>
        <begin position="1"/>
        <end position="20"/>
    </location>
</feature>
<organism evidence="2 3">
    <name type="scientific">Ensete ventricosum</name>
    <name type="common">Abyssinian banana</name>
    <name type="synonym">Musa ensete</name>
    <dbReference type="NCBI Taxonomy" id="4639"/>
    <lineage>
        <taxon>Eukaryota</taxon>
        <taxon>Viridiplantae</taxon>
        <taxon>Streptophyta</taxon>
        <taxon>Embryophyta</taxon>
        <taxon>Tracheophyta</taxon>
        <taxon>Spermatophyta</taxon>
        <taxon>Magnoliopsida</taxon>
        <taxon>Liliopsida</taxon>
        <taxon>Zingiberales</taxon>
        <taxon>Musaceae</taxon>
        <taxon>Ensete</taxon>
    </lineage>
</organism>
<gene>
    <name evidence="2" type="ORF">B296_00001240</name>
</gene>
<dbReference type="AlphaFoldDB" id="A0A427BA51"/>
<name>A0A427BA51_ENSVE</name>
<dbReference type="Proteomes" id="UP000287651">
    <property type="component" value="Unassembled WGS sequence"/>
</dbReference>
<protein>
    <submittedName>
        <fullName evidence="2">Uncharacterized protein</fullName>
    </submittedName>
</protein>
<reference evidence="2 3" key="1">
    <citation type="journal article" date="2014" name="Agronomy (Basel)">
        <title>A Draft Genome Sequence for Ensete ventricosum, the Drought-Tolerant Tree Against Hunger.</title>
        <authorList>
            <person name="Harrison J."/>
            <person name="Moore K.A."/>
            <person name="Paszkiewicz K."/>
            <person name="Jones T."/>
            <person name="Grant M."/>
            <person name="Ambacheew D."/>
            <person name="Muzemil S."/>
            <person name="Studholme D.J."/>
        </authorList>
    </citation>
    <scope>NUCLEOTIDE SEQUENCE [LARGE SCALE GENOMIC DNA]</scope>
</reference>
<dbReference type="EMBL" id="AMZH03000145">
    <property type="protein sequence ID" value="RRT85266.1"/>
    <property type="molecule type" value="Genomic_DNA"/>
</dbReference>
<evidence type="ECO:0000313" key="3">
    <source>
        <dbReference type="Proteomes" id="UP000287651"/>
    </source>
</evidence>
<proteinExistence type="predicted"/>
<comment type="caution">
    <text evidence="2">The sequence shown here is derived from an EMBL/GenBank/DDBJ whole genome shotgun (WGS) entry which is preliminary data.</text>
</comment>
<accession>A0A427BA51</accession>
<evidence type="ECO:0000256" key="1">
    <source>
        <dbReference type="SAM" id="MobiDB-lite"/>
    </source>
</evidence>
<evidence type="ECO:0000313" key="2">
    <source>
        <dbReference type="EMBL" id="RRT85266.1"/>
    </source>
</evidence>